<comment type="caution">
    <text evidence="2">The sequence shown here is derived from an EMBL/GenBank/DDBJ whole genome shotgun (WGS) entry which is preliminary data.</text>
</comment>
<evidence type="ECO:0000313" key="3">
    <source>
        <dbReference type="Proteomes" id="UP000323324"/>
    </source>
</evidence>
<dbReference type="GO" id="GO:0009103">
    <property type="term" value="P:lipopolysaccharide biosynthetic process"/>
    <property type="evidence" value="ECO:0007669"/>
    <property type="project" value="TreeGrafter"/>
</dbReference>
<keyword evidence="3" id="KW-1185">Reference proteome</keyword>
<dbReference type="Gene3D" id="3.40.50.2000">
    <property type="entry name" value="Glycogen Phosphorylase B"/>
    <property type="match status" value="1"/>
</dbReference>
<dbReference type="PANTHER" id="PTHR46401">
    <property type="entry name" value="GLYCOSYLTRANSFERASE WBBK-RELATED"/>
    <property type="match status" value="1"/>
</dbReference>
<dbReference type="EMBL" id="VSKM01000001">
    <property type="protein sequence ID" value="TYB80252.1"/>
    <property type="molecule type" value="Genomic_DNA"/>
</dbReference>
<dbReference type="AlphaFoldDB" id="A0A8H2QFP9"/>
<reference evidence="2 3" key="1">
    <citation type="submission" date="2019-08" db="EMBL/GenBank/DDBJ databases">
        <title>Genomes of Antarctic Bizionia species.</title>
        <authorList>
            <person name="Bowman J.P."/>
        </authorList>
    </citation>
    <scope>NUCLEOTIDE SEQUENCE [LARGE SCALE GENOMIC DNA]</scope>
    <source>
        <strain evidence="2 3">HFD</strain>
    </source>
</reference>
<proteinExistence type="predicted"/>
<sequence>MSMYKNIKKQIRLVKLKNKLLKEGVFFNEESLVFSKKNVLIIDEIIPEFNKDSGSRRLKEIISILLKNNIGVFLLADYRQHRYKSDYFGVYKKMGVNVYQPAIFKDEVLTIEGFIKLIAPKLNYAWLHRPHIFEKYQSIVRNANPKVKLIYDMVDFHYVRLQREYELNNNEDNKIEAQKYLNLETSNSKKADVTIAISDTDKSLLLKHYNKPEQIKVLSNIHQYLPKTANFKPFEKRCNLLFIGNFRHTPNQDAIVFLHDKIMPIVWKTLPELKVDIIGSYATEDIKALHSDQFNIIGFVDKVEDYFYNSRLFIAPLRYGAGIKGKIGQSLEYSLPLITTDIGAEGFNFGKHHNTMVANTKEEIAAKIIEVYTNKESWETLSAFSEHILEPFSLKSTEDTVLSLIK</sequence>
<evidence type="ECO:0000313" key="2">
    <source>
        <dbReference type="EMBL" id="TYB80252.1"/>
    </source>
</evidence>
<protein>
    <submittedName>
        <fullName evidence="2">Glycosyltransferase family 4 protein</fullName>
    </submittedName>
</protein>
<keyword evidence="1 2" id="KW-0808">Transferase</keyword>
<dbReference type="Proteomes" id="UP000323324">
    <property type="component" value="Unassembled WGS sequence"/>
</dbReference>
<dbReference type="GO" id="GO:0016757">
    <property type="term" value="F:glycosyltransferase activity"/>
    <property type="evidence" value="ECO:0007669"/>
    <property type="project" value="TreeGrafter"/>
</dbReference>
<dbReference type="Pfam" id="PF13692">
    <property type="entry name" value="Glyco_trans_1_4"/>
    <property type="match status" value="1"/>
</dbReference>
<accession>A0A8H2QFP9</accession>
<dbReference type="PANTHER" id="PTHR46401:SF2">
    <property type="entry name" value="GLYCOSYLTRANSFERASE WBBK-RELATED"/>
    <property type="match status" value="1"/>
</dbReference>
<evidence type="ECO:0000256" key="1">
    <source>
        <dbReference type="ARBA" id="ARBA00022679"/>
    </source>
</evidence>
<gene>
    <name evidence="2" type="ORF">ES676_00870</name>
</gene>
<dbReference type="SUPFAM" id="SSF53756">
    <property type="entry name" value="UDP-Glycosyltransferase/glycogen phosphorylase"/>
    <property type="match status" value="1"/>
</dbReference>
<name>A0A8H2QFP9_9FLAO</name>
<organism evidence="2 3">
    <name type="scientific">Bizionia saleffrena</name>
    <dbReference type="NCBI Taxonomy" id="291189"/>
    <lineage>
        <taxon>Bacteria</taxon>
        <taxon>Pseudomonadati</taxon>
        <taxon>Bacteroidota</taxon>
        <taxon>Flavobacteriia</taxon>
        <taxon>Flavobacteriales</taxon>
        <taxon>Flavobacteriaceae</taxon>
        <taxon>Bizionia</taxon>
    </lineage>
</organism>